<dbReference type="RefSeq" id="WP_139444767.1">
    <property type="nucleotide sequence ID" value="NZ_SMDR01000001.1"/>
</dbReference>
<keyword evidence="1" id="KW-0812">Transmembrane</keyword>
<gene>
    <name evidence="2" type="ORF">E1B00_00770</name>
</gene>
<keyword evidence="1" id="KW-1133">Transmembrane helix</keyword>
<evidence type="ECO:0000313" key="3">
    <source>
        <dbReference type="Proteomes" id="UP000305760"/>
    </source>
</evidence>
<sequence length="102" mass="10479">MDEMTQAGVACIAIGLPCVLVGVLVATGKFPSHSAAAARDPARARLAEGMLLIAINAALVLMGLAFLVVPELMTKTVTGWLVTGVVVGSVLGLIPVFRAHRT</sequence>
<keyword evidence="3" id="KW-1185">Reference proteome</keyword>
<evidence type="ECO:0000313" key="2">
    <source>
        <dbReference type="EMBL" id="TNJ34358.1"/>
    </source>
</evidence>
<feature type="transmembrane region" description="Helical" evidence="1">
    <location>
        <begin position="80"/>
        <end position="97"/>
    </location>
</feature>
<dbReference type="EMBL" id="SMDR01000001">
    <property type="protein sequence ID" value="TNJ34358.1"/>
    <property type="molecule type" value="Genomic_DNA"/>
</dbReference>
<keyword evidence="1" id="KW-0472">Membrane</keyword>
<proteinExistence type="predicted"/>
<organism evidence="2 3">
    <name type="scientific">Arenimonas terrae</name>
    <dbReference type="NCBI Taxonomy" id="2546226"/>
    <lineage>
        <taxon>Bacteria</taxon>
        <taxon>Pseudomonadati</taxon>
        <taxon>Pseudomonadota</taxon>
        <taxon>Gammaproteobacteria</taxon>
        <taxon>Lysobacterales</taxon>
        <taxon>Lysobacteraceae</taxon>
        <taxon>Arenimonas</taxon>
    </lineage>
</organism>
<feature type="transmembrane region" description="Helical" evidence="1">
    <location>
        <begin position="49"/>
        <end position="68"/>
    </location>
</feature>
<name>A0A5C4RTK2_9GAMM</name>
<feature type="transmembrane region" description="Helical" evidence="1">
    <location>
        <begin position="6"/>
        <end position="28"/>
    </location>
</feature>
<dbReference type="AlphaFoldDB" id="A0A5C4RTK2"/>
<reference evidence="2 3" key="1">
    <citation type="submission" date="2019-03" db="EMBL/GenBank/DDBJ databases">
        <title>Arenimonas daejeonensis sp. nov., isolated from compost.</title>
        <authorList>
            <person name="Jeon C.O."/>
        </authorList>
    </citation>
    <scope>NUCLEOTIDE SEQUENCE [LARGE SCALE GENOMIC DNA]</scope>
    <source>
        <strain evidence="2 3">R29</strain>
    </source>
</reference>
<comment type="caution">
    <text evidence="2">The sequence shown here is derived from an EMBL/GenBank/DDBJ whole genome shotgun (WGS) entry which is preliminary data.</text>
</comment>
<evidence type="ECO:0000256" key="1">
    <source>
        <dbReference type="SAM" id="Phobius"/>
    </source>
</evidence>
<accession>A0A5C4RTK2</accession>
<protein>
    <submittedName>
        <fullName evidence="2">Uncharacterized protein</fullName>
    </submittedName>
</protein>
<dbReference type="Proteomes" id="UP000305760">
    <property type="component" value="Unassembled WGS sequence"/>
</dbReference>